<dbReference type="EMBL" id="GIFC01004124">
    <property type="protein sequence ID" value="MXU86207.1"/>
    <property type="molecule type" value="Transcribed_RNA"/>
</dbReference>
<accession>A0A6B0UAS8</accession>
<evidence type="ECO:0000313" key="1">
    <source>
        <dbReference type="EMBL" id="MXU86207.1"/>
    </source>
</evidence>
<protein>
    <submittedName>
        <fullName evidence="1">Uncharacterized protein</fullName>
    </submittedName>
</protein>
<reference evidence="1" key="1">
    <citation type="submission" date="2019-12" db="EMBL/GenBank/DDBJ databases">
        <title>An insight into the sialome of adult female Ixodes ricinus ticks feeding for 6 days.</title>
        <authorList>
            <person name="Perner J."/>
            <person name="Ribeiro J.M.C."/>
        </authorList>
    </citation>
    <scope>NUCLEOTIDE SEQUENCE</scope>
    <source>
        <strain evidence="1">Semi-engorged</strain>
        <tissue evidence="1">Salivary glands</tissue>
    </source>
</reference>
<sequence length="90" mass="9865">MNFFFVAVSGLHVLGEGSGTVRFFGTRQVALDARHACIWVLPTPSVSAIPGKECPSLDVRLFSAWSVVDLRSSKDAVRFHTPPRTHIEAN</sequence>
<proteinExistence type="predicted"/>
<name>A0A6B0UAS8_IXORI</name>
<dbReference type="AlphaFoldDB" id="A0A6B0UAS8"/>
<organism evidence="1">
    <name type="scientific">Ixodes ricinus</name>
    <name type="common">Common tick</name>
    <name type="synonym">Acarus ricinus</name>
    <dbReference type="NCBI Taxonomy" id="34613"/>
    <lineage>
        <taxon>Eukaryota</taxon>
        <taxon>Metazoa</taxon>
        <taxon>Ecdysozoa</taxon>
        <taxon>Arthropoda</taxon>
        <taxon>Chelicerata</taxon>
        <taxon>Arachnida</taxon>
        <taxon>Acari</taxon>
        <taxon>Parasitiformes</taxon>
        <taxon>Ixodida</taxon>
        <taxon>Ixodoidea</taxon>
        <taxon>Ixodidae</taxon>
        <taxon>Ixodinae</taxon>
        <taxon>Ixodes</taxon>
    </lineage>
</organism>